<evidence type="ECO:0000313" key="2">
    <source>
        <dbReference type="EMBL" id="KZV33362.1"/>
    </source>
</evidence>
<accession>A0A2Z7BG86</accession>
<keyword evidence="3" id="KW-1185">Reference proteome</keyword>
<keyword evidence="1" id="KW-1133">Transmembrane helix</keyword>
<feature type="transmembrane region" description="Helical" evidence="1">
    <location>
        <begin position="50"/>
        <end position="71"/>
    </location>
</feature>
<dbReference type="Proteomes" id="UP000250235">
    <property type="component" value="Unassembled WGS sequence"/>
</dbReference>
<evidence type="ECO:0000256" key="1">
    <source>
        <dbReference type="SAM" id="Phobius"/>
    </source>
</evidence>
<dbReference type="AlphaFoldDB" id="A0A2Z7BG86"/>
<organism evidence="2 3">
    <name type="scientific">Dorcoceras hygrometricum</name>
    <dbReference type="NCBI Taxonomy" id="472368"/>
    <lineage>
        <taxon>Eukaryota</taxon>
        <taxon>Viridiplantae</taxon>
        <taxon>Streptophyta</taxon>
        <taxon>Embryophyta</taxon>
        <taxon>Tracheophyta</taxon>
        <taxon>Spermatophyta</taxon>
        <taxon>Magnoliopsida</taxon>
        <taxon>eudicotyledons</taxon>
        <taxon>Gunneridae</taxon>
        <taxon>Pentapetalae</taxon>
        <taxon>asterids</taxon>
        <taxon>lamiids</taxon>
        <taxon>Lamiales</taxon>
        <taxon>Gesneriaceae</taxon>
        <taxon>Didymocarpoideae</taxon>
        <taxon>Trichosporeae</taxon>
        <taxon>Loxocarpinae</taxon>
        <taxon>Dorcoceras</taxon>
    </lineage>
</organism>
<dbReference type="EMBL" id="KV005843">
    <property type="protein sequence ID" value="KZV33362.1"/>
    <property type="molecule type" value="Genomic_DNA"/>
</dbReference>
<reference evidence="2 3" key="1">
    <citation type="journal article" date="2015" name="Proc. Natl. Acad. Sci. U.S.A.">
        <title>The resurrection genome of Boea hygrometrica: A blueprint for survival of dehydration.</title>
        <authorList>
            <person name="Xiao L."/>
            <person name="Yang G."/>
            <person name="Zhang L."/>
            <person name="Yang X."/>
            <person name="Zhao S."/>
            <person name="Ji Z."/>
            <person name="Zhou Q."/>
            <person name="Hu M."/>
            <person name="Wang Y."/>
            <person name="Chen M."/>
            <person name="Xu Y."/>
            <person name="Jin H."/>
            <person name="Xiao X."/>
            <person name="Hu G."/>
            <person name="Bao F."/>
            <person name="Hu Y."/>
            <person name="Wan P."/>
            <person name="Li L."/>
            <person name="Deng X."/>
            <person name="Kuang T."/>
            <person name="Xiang C."/>
            <person name="Zhu J.K."/>
            <person name="Oliver M.J."/>
            <person name="He Y."/>
        </authorList>
    </citation>
    <scope>NUCLEOTIDE SEQUENCE [LARGE SCALE GENOMIC DNA]</scope>
    <source>
        <strain evidence="3">cv. XS01</strain>
    </source>
</reference>
<protein>
    <submittedName>
        <fullName evidence="2">Uncharacterized protein</fullName>
    </submittedName>
</protein>
<name>A0A2Z7BG86_9LAMI</name>
<keyword evidence="1" id="KW-0472">Membrane</keyword>
<evidence type="ECO:0000313" key="3">
    <source>
        <dbReference type="Proteomes" id="UP000250235"/>
    </source>
</evidence>
<gene>
    <name evidence="2" type="ORF">F511_38405</name>
</gene>
<keyword evidence="1" id="KW-0812">Transmembrane</keyword>
<proteinExistence type="predicted"/>
<sequence length="82" mass="9368">MQKRKNNINAFTEAARNRVYLHLLVGGLQGSAPATKSSTRTIFCYLRRRYFDWFVVWAIPLAALLIQQLGIASVAQSRSRQQ</sequence>